<keyword evidence="1" id="KW-0732">Signal</keyword>
<keyword evidence="3" id="KW-1185">Reference proteome</keyword>
<gene>
    <name evidence="2" type="ORF">EDB95_3648</name>
</gene>
<evidence type="ECO:0000256" key="1">
    <source>
        <dbReference type="SAM" id="SignalP"/>
    </source>
</evidence>
<evidence type="ECO:0000313" key="2">
    <source>
        <dbReference type="EMBL" id="TDW95834.1"/>
    </source>
</evidence>
<sequence length="210" mass="23827">MHNTKKHVFSFCCLAAFAFFALASTVNKLHMGAFNYSNSVEDTSETRSYLLLNDGTKVYGDRIVWKAGLLQKKQIKIDDQAFHSSEVTGYRSGATFYGRVGNEFVQRIVRGKINVYVQFTEVTNTTTDHNGFTHSYSYTRTDYYAQKGDFAPLVGFANKTDIMRLVAGCPVAVAMADKSYHQLSKSVRHNRNYMNEIFETYNNDCKPVNP</sequence>
<dbReference type="OrthoDB" id="791508at2"/>
<accession>A0A4R8DF21</accession>
<dbReference type="RefSeq" id="WP_133995555.1">
    <property type="nucleotide sequence ID" value="NZ_SODV01000002.1"/>
</dbReference>
<feature type="signal peptide" evidence="1">
    <location>
        <begin position="1"/>
        <end position="23"/>
    </location>
</feature>
<dbReference type="EMBL" id="SODV01000002">
    <property type="protein sequence ID" value="TDW95834.1"/>
    <property type="molecule type" value="Genomic_DNA"/>
</dbReference>
<proteinExistence type="predicted"/>
<organism evidence="2 3">
    <name type="scientific">Dinghuibacter silviterrae</name>
    <dbReference type="NCBI Taxonomy" id="1539049"/>
    <lineage>
        <taxon>Bacteria</taxon>
        <taxon>Pseudomonadati</taxon>
        <taxon>Bacteroidota</taxon>
        <taxon>Chitinophagia</taxon>
        <taxon>Chitinophagales</taxon>
        <taxon>Chitinophagaceae</taxon>
        <taxon>Dinghuibacter</taxon>
    </lineage>
</organism>
<dbReference type="AlphaFoldDB" id="A0A4R8DF21"/>
<feature type="chain" id="PRO_5020500239" evidence="1">
    <location>
        <begin position="24"/>
        <end position="210"/>
    </location>
</feature>
<comment type="caution">
    <text evidence="2">The sequence shown here is derived from an EMBL/GenBank/DDBJ whole genome shotgun (WGS) entry which is preliminary data.</text>
</comment>
<protein>
    <submittedName>
        <fullName evidence="2">Uncharacterized protein</fullName>
    </submittedName>
</protein>
<dbReference type="Proteomes" id="UP000294498">
    <property type="component" value="Unassembled WGS sequence"/>
</dbReference>
<reference evidence="2 3" key="1">
    <citation type="submission" date="2019-03" db="EMBL/GenBank/DDBJ databases">
        <title>Genomic Encyclopedia of Type Strains, Phase IV (KMG-IV): sequencing the most valuable type-strain genomes for metagenomic binning, comparative biology and taxonomic classification.</title>
        <authorList>
            <person name="Goeker M."/>
        </authorList>
    </citation>
    <scope>NUCLEOTIDE SEQUENCE [LARGE SCALE GENOMIC DNA]</scope>
    <source>
        <strain evidence="2 3">DSM 100059</strain>
    </source>
</reference>
<name>A0A4R8DF21_9BACT</name>
<evidence type="ECO:0000313" key="3">
    <source>
        <dbReference type="Proteomes" id="UP000294498"/>
    </source>
</evidence>